<dbReference type="InterPro" id="IPR044068">
    <property type="entry name" value="CB"/>
</dbReference>
<evidence type="ECO:0000256" key="3">
    <source>
        <dbReference type="ARBA" id="ARBA00023163"/>
    </source>
</evidence>
<keyword evidence="3" id="KW-0804">Transcription</keyword>
<evidence type="ECO:0000256" key="5">
    <source>
        <dbReference type="PROSITE-ProRule" id="PRU01248"/>
    </source>
</evidence>
<keyword evidence="11" id="KW-1185">Reference proteome</keyword>
<dbReference type="InterPro" id="IPR013762">
    <property type="entry name" value="Integrase-like_cat_sf"/>
</dbReference>
<dbReference type="SMART" id="SM00345">
    <property type="entry name" value="HTH_GNTR"/>
    <property type="match status" value="1"/>
</dbReference>
<dbReference type="InterPro" id="IPR036388">
    <property type="entry name" value="WH-like_DNA-bd_sf"/>
</dbReference>
<dbReference type="InterPro" id="IPR011010">
    <property type="entry name" value="DNA_brk_join_enz"/>
</dbReference>
<dbReference type="Pfam" id="PF00392">
    <property type="entry name" value="GntR"/>
    <property type="match status" value="1"/>
</dbReference>
<dbReference type="InterPro" id="IPR036390">
    <property type="entry name" value="WH_DNA-bd_sf"/>
</dbReference>
<keyword evidence="4" id="KW-0233">DNA recombination</keyword>
<dbReference type="Gene3D" id="1.10.150.130">
    <property type="match status" value="1"/>
</dbReference>
<dbReference type="RefSeq" id="WP_180892316.1">
    <property type="nucleotide sequence ID" value="NZ_JACCKD010000002.1"/>
</dbReference>
<feature type="region of interest" description="Disordered" evidence="6">
    <location>
        <begin position="184"/>
        <end position="207"/>
    </location>
</feature>
<sequence length="581" mass="64269">MARAKDSNQRARGSVETLPSGALRAKVYAGIDPISGKRHYLTRTVPAGPDAEDEVAKALTSLQNDVDEQRNPRTKATVSQLLDRYLNVTNVDPATMRGFMGYYKGHIKPLLGDTQVGKIDAHVLDSFYAELRRCRFHCDGRKRVDHWTGKRHECKPLAQSTIRRIHFLLSGAFKRAMRWGWITSNPATTAEPPPEPQPNPQPPTPQEAARILTEAGDDPDWATLIWLAMTTGARRGELCALHWRNVDLTTDTISVQRSIDQDGAEIREKDTKSHQHRRIALDPATTVVMTEHKTRCEERATTLGVTLDPDGYVFSLDPDGSTPMKPDTVTQRYRRLAERIGIATTFHKLRHYSATELIAAGVDARTVGGRLGHSGGGSTTLRTYSAWVAESDQRAASTLAGRMPARPSASVNPVERAKINPRAPYEKIAVAIRRHILDGTLQPGDPAPTQKEIAEKHHTSLGTANRVVELLKAWKLVDTSRGRRAVVLEQSDDTAAQGASSPEGEDLDQTSSDLLDLRLIRFGETVREFTAEADPTNPDELRRLLTNAARRHGGKDSNYGEYELEIRRAGSNEIVSCFAAE</sequence>
<protein>
    <submittedName>
        <fullName evidence="10">Tyrosine-type recombinase/integrase</fullName>
    </submittedName>
</protein>
<dbReference type="PROSITE" id="PS51898">
    <property type="entry name" value="TYR_RECOMBINASE"/>
    <property type="match status" value="1"/>
</dbReference>
<dbReference type="Proteomes" id="UP000582974">
    <property type="component" value="Unassembled WGS sequence"/>
</dbReference>
<evidence type="ECO:0000259" key="9">
    <source>
        <dbReference type="PROSITE" id="PS51900"/>
    </source>
</evidence>
<dbReference type="CDD" id="cd01189">
    <property type="entry name" value="INT_ICEBs1_C_like"/>
    <property type="match status" value="1"/>
</dbReference>
<dbReference type="InterPro" id="IPR010998">
    <property type="entry name" value="Integrase_recombinase_N"/>
</dbReference>
<dbReference type="Gene3D" id="1.10.10.10">
    <property type="entry name" value="Winged helix-like DNA-binding domain superfamily/Winged helix DNA-binding domain"/>
    <property type="match status" value="1"/>
</dbReference>
<dbReference type="SUPFAM" id="SSF56349">
    <property type="entry name" value="DNA breaking-rejoining enzymes"/>
    <property type="match status" value="1"/>
</dbReference>
<dbReference type="Gene3D" id="1.10.443.10">
    <property type="entry name" value="Intergrase catalytic core"/>
    <property type="match status" value="1"/>
</dbReference>
<accession>A0A838A9A4</accession>
<dbReference type="InterPro" id="IPR050090">
    <property type="entry name" value="Tyrosine_recombinase_XerCD"/>
</dbReference>
<reference evidence="10 11" key="1">
    <citation type="submission" date="2020-07" db="EMBL/GenBank/DDBJ databases">
        <title>Genome of Haloechinothrix sp.</title>
        <authorList>
            <person name="Tang S.-K."/>
            <person name="Yang L."/>
            <person name="Zhu W.-Y."/>
        </authorList>
    </citation>
    <scope>NUCLEOTIDE SEQUENCE [LARGE SCALE GENOMIC DNA]</scope>
    <source>
        <strain evidence="10 11">YIM 98757</strain>
    </source>
</reference>
<proteinExistence type="predicted"/>
<organism evidence="10 11">
    <name type="scientific">Haloechinothrix aidingensis</name>
    <dbReference type="NCBI Taxonomy" id="2752311"/>
    <lineage>
        <taxon>Bacteria</taxon>
        <taxon>Bacillati</taxon>
        <taxon>Actinomycetota</taxon>
        <taxon>Actinomycetes</taxon>
        <taxon>Pseudonocardiales</taxon>
        <taxon>Pseudonocardiaceae</taxon>
        <taxon>Haloechinothrix</taxon>
    </lineage>
</organism>
<evidence type="ECO:0000256" key="6">
    <source>
        <dbReference type="SAM" id="MobiDB-lite"/>
    </source>
</evidence>
<feature type="region of interest" description="Disordered" evidence="6">
    <location>
        <begin position="488"/>
        <end position="510"/>
    </location>
</feature>
<dbReference type="EMBL" id="JACCKD010000002">
    <property type="protein sequence ID" value="MBA0125547.1"/>
    <property type="molecule type" value="Genomic_DNA"/>
</dbReference>
<keyword evidence="1" id="KW-0805">Transcription regulation</keyword>
<dbReference type="InterPro" id="IPR002104">
    <property type="entry name" value="Integrase_catalytic"/>
</dbReference>
<feature type="domain" description="HTH gntR-type" evidence="7">
    <location>
        <begin position="422"/>
        <end position="490"/>
    </location>
</feature>
<dbReference type="SUPFAM" id="SSF46785">
    <property type="entry name" value="Winged helix' DNA-binding domain"/>
    <property type="match status" value="1"/>
</dbReference>
<dbReference type="GO" id="GO:0015074">
    <property type="term" value="P:DNA integration"/>
    <property type="evidence" value="ECO:0007669"/>
    <property type="project" value="InterPro"/>
</dbReference>
<evidence type="ECO:0000259" key="7">
    <source>
        <dbReference type="PROSITE" id="PS50949"/>
    </source>
</evidence>
<evidence type="ECO:0000313" key="10">
    <source>
        <dbReference type="EMBL" id="MBA0125547.1"/>
    </source>
</evidence>
<dbReference type="PROSITE" id="PS51900">
    <property type="entry name" value="CB"/>
    <property type="match status" value="1"/>
</dbReference>
<evidence type="ECO:0000256" key="4">
    <source>
        <dbReference type="ARBA" id="ARBA00023172"/>
    </source>
</evidence>
<evidence type="ECO:0000313" key="11">
    <source>
        <dbReference type="Proteomes" id="UP000582974"/>
    </source>
</evidence>
<dbReference type="GO" id="GO:0003677">
    <property type="term" value="F:DNA binding"/>
    <property type="evidence" value="ECO:0007669"/>
    <property type="project" value="UniProtKB-UniRule"/>
</dbReference>
<dbReference type="GO" id="GO:0006310">
    <property type="term" value="P:DNA recombination"/>
    <property type="evidence" value="ECO:0007669"/>
    <property type="project" value="UniProtKB-KW"/>
</dbReference>
<evidence type="ECO:0000256" key="1">
    <source>
        <dbReference type="ARBA" id="ARBA00023015"/>
    </source>
</evidence>
<feature type="domain" description="Core-binding (CB)" evidence="9">
    <location>
        <begin position="76"/>
        <end position="177"/>
    </location>
</feature>
<dbReference type="PROSITE" id="PS50949">
    <property type="entry name" value="HTH_GNTR"/>
    <property type="match status" value="1"/>
</dbReference>
<feature type="compositionally biased region" description="Pro residues" evidence="6">
    <location>
        <begin position="191"/>
        <end position="205"/>
    </location>
</feature>
<dbReference type="Pfam" id="PF00589">
    <property type="entry name" value="Phage_integrase"/>
    <property type="match status" value="1"/>
</dbReference>
<evidence type="ECO:0000256" key="2">
    <source>
        <dbReference type="ARBA" id="ARBA00023125"/>
    </source>
</evidence>
<name>A0A838A9A4_9PSEU</name>
<dbReference type="InterPro" id="IPR000524">
    <property type="entry name" value="Tscrpt_reg_HTH_GntR"/>
</dbReference>
<evidence type="ECO:0000259" key="8">
    <source>
        <dbReference type="PROSITE" id="PS51898"/>
    </source>
</evidence>
<feature type="domain" description="Tyr recombinase" evidence="8">
    <location>
        <begin position="198"/>
        <end position="398"/>
    </location>
</feature>
<keyword evidence="2 5" id="KW-0238">DNA-binding</keyword>
<dbReference type="AlphaFoldDB" id="A0A838A9A4"/>
<dbReference type="GO" id="GO:0003700">
    <property type="term" value="F:DNA-binding transcription factor activity"/>
    <property type="evidence" value="ECO:0007669"/>
    <property type="project" value="InterPro"/>
</dbReference>
<comment type="caution">
    <text evidence="10">The sequence shown here is derived from an EMBL/GenBank/DDBJ whole genome shotgun (WGS) entry which is preliminary data.</text>
</comment>
<dbReference type="PANTHER" id="PTHR30349">
    <property type="entry name" value="PHAGE INTEGRASE-RELATED"/>
    <property type="match status" value="1"/>
</dbReference>
<gene>
    <name evidence="10" type="ORF">H0B56_08360</name>
</gene>